<evidence type="ECO:0000313" key="3">
    <source>
        <dbReference type="EMBL" id="UOB16907.1"/>
    </source>
</evidence>
<accession>A0A9E6ZJS3</accession>
<keyword evidence="4" id="KW-1185">Reference proteome</keyword>
<sequence length="208" mass="24123">MWEYWDTKMDEDDYFRAAVHCYCCYKTIFECSDETIRLRIREAYLEKRKEALEDNKKMKRLEKLVEEVKDDKPLTGIDDVDGILNRLLTINAMIRVISPFPPGKNTGLDEQKKDLDTGYLVETRDYIKKRSLREMMDQIEKLRQENEELRRERNSVIAAEVVTSGPLPLARFTSAAIASKRAQPQTQIPANGRLSSGSAMSRGRGRNR</sequence>
<evidence type="ECO:0000256" key="2">
    <source>
        <dbReference type="SAM" id="MobiDB-lite"/>
    </source>
</evidence>
<feature type="region of interest" description="Disordered" evidence="2">
    <location>
        <begin position="178"/>
        <end position="208"/>
    </location>
</feature>
<dbReference type="AlphaFoldDB" id="A0A9E6ZJS3"/>
<organism evidence="3 4">
    <name type="scientific">Abyssalbus ytuae</name>
    <dbReference type="NCBI Taxonomy" id="2926907"/>
    <lineage>
        <taxon>Bacteria</taxon>
        <taxon>Pseudomonadati</taxon>
        <taxon>Bacteroidota</taxon>
        <taxon>Flavobacteriia</taxon>
        <taxon>Flavobacteriales</taxon>
        <taxon>Flavobacteriaceae</taxon>
        <taxon>Abyssalbus</taxon>
    </lineage>
</organism>
<name>A0A9E6ZJS3_9FLAO</name>
<proteinExistence type="predicted"/>
<gene>
    <name evidence="3" type="ORF">MQE35_14345</name>
</gene>
<evidence type="ECO:0000256" key="1">
    <source>
        <dbReference type="SAM" id="Coils"/>
    </source>
</evidence>
<dbReference type="KEGG" id="fbm:MQE35_14345"/>
<dbReference type="Proteomes" id="UP000831290">
    <property type="component" value="Chromosome"/>
</dbReference>
<reference evidence="3" key="1">
    <citation type="submission" date="2022-03" db="EMBL/GenBank/DDBJ databases">
        <title>Description of Abyssus ytuae gen. nov., sp. nov., a novel member of the family Flavobacteriaceae isolated from the sediment of Mariana Trench.</title>
        <authorList>
            <person name="Zhang J."/>
            <person name="Xu X."/>
        </authorList>
    </citation>
    <scope>NUCLEOTIDE SEQUENCE</scope>
    <source>
        <strain evidence="3">MT3330</strain>
    </source>
</reference>
<feature type="coiled-coil region" evidence="1">
    <location>
        <begin position="41"/>
        <end position="71"/>
    </location>
</feature>
<protein>
    <submittedName>
        <fullName evidence="3">Uncharacterized protein</fullName>
    </submittedName>
</protein>
<dbReference type="RefSeq" id="WP_255842157.1">
    <property type="nucleotide sequence ID" value="NZ_CP094358.1"/>
</dbReference>
<feature type="coiled-coil region" evidence="1">
    <location>
        <begin position="128"/>
        <end position="159"/>
    </location>
</feature>
<evidence type="ECO:0000313" key="4">
    <source>
        <dbReference type="Proteomes" id="UP000831290"/>
    </source>
</evidence>
<feature type="compositionally biased region" description="Low complexity" evidence="2">
    <location>
        <begin position="192"/>
        <end position="202"/>
    </location>
</feature>
<keyword evidence="1" id="KW-0175">Coiled coil</keyword>
<dbReference type="EMBL" id="CP094358">
    <property type="protein sequence ID" value="UOB16907.1"/>
    <property type="molecule type" value="Genomic_DNA"/>
</dbReference>